<keyword evidence="3" id="KW-1185">Reference proteome</keyword>
<evidence type="ECO:0008006" key="4">
    <source>
        <dbReference type="Google" id="ProtNLM"/>
    </source>
</evidence>
<feature type="signal peptide" evidence="1">
    <location>
        <begin position="1"/>
        <end position="27"/>
    </location>
</feature>
<dbReference type="GeneID" id="61769017"/>
<accession>A0A5C0WIE9</accession>
<gene>
    <name evidence="2" type="ORF">FX981_02251</name>
</gene>
<dbReference type="Proteomes" id="UP000325032">
    <property type="component" value="Chromosome"/>
</dbReference>
<keyword evidence="1" id="KW-0732">Signal</keyword>
<dbReference type="PROSITE" id="PS51257">
    <property type="entry name" value="PROKAR_LIPOPROTEIN"/>
    <property type="match status" value="1"/>
</dbReference>
<organism evidence="2 3">
    <name type="scientific">Bacillus safensis</name>
    <dbReference type="NCBI Taxonomy" id="561879"/>
    <lineage>
        <taxon>Bacteria</taxon>
        <taxon>Bacillati</taxon>
        <taxon>Bacillota</taxon>
        <taxon>Bacilli</taxon>
        <taxon>Bacillales</taxon>
        <taxon>Bacillaceae</taxon>
        <taxon>Bacillus</taxon>
    </lineage>
</organism>
<protein>
    <recommendedName>
        <fullName evidence="4">Lipoprotein</fullName>
    </recommendedName>
</protein>
<evidence type="ECO:0000313" key="2">
    <source>
        <dbReference type="EMBL" id="QEK64008.1"/>
    </source>
</evidence>
<dbReference type="EMBL" id="CP043404">
    <property type="protein sequence ID" value="QEK64008.1"/>
    <property type="molecule type" value="Genomic_DNA"/>
</dbReference>
<dbReference type="AlphaFoldDB" id="A0A5C0WIE9"/>
<dbReference type="RefSeq" id="WP_224426629.1">
    <property type="nucleotide sequence ID" value="NZ_CP043404.1"/>
</dbReference>
<name>A0A5C0WIE9_BACIA</name>
<sequence>MNKVKTKSLFATMIMLAVLMVFGTACSNQKAEKEYAEWYENYRSDIEDTMFAFAKKMVAIDAGNDEWLGSVEKSLFDVQKVIDEGNEKKNVPGAYKKAHEYLLKANKGYQYAVEETPKALENLDLESLDNISKRLDKAYDQTAKADDEVEKVSKDKE</sequence>
<evidence type="ECO:0000256" key="1">
    <source>
        <dbReference type="SAM" id="SignalP"/>
    </source>
</evidence>
<reference evidence="2 3" key="1">
    <citation type="journal article" date="2018" name="Plant Biotechnol. Rep.">
        <title>Diversity and antifungal activity of endophytic bacteria associated with Panax ginseng seedlings.</title>
        <authorList>
            <person name="Park J.M."/>
            <person name="Hong C.E."/>
            <person name="Jo S.H."/>
        </authorList>
    </citation>
    <scope>NUCLEOTIDE SEQUENCE [LARGE SCALE GENOMIC DNA]</scope>
    <source>
        <strain evidence="2 3">PgKB20</strain>
    </source>
</reference>
<proteinExistence type="predicted"/>
<feature type="chain" id="PRO_5022957703" description="Lipoprotein" evidence="1">
    <location>
        <begin position="28"/>
        <end position="157"/>
    </location>
</feature>
<evidence type="ECO:0000313" key="3">
    <source>
        <dbReference type="Proteomes" id="UP000325032"/>
    </source>
</evidence>